<name>A0A1V8MAB2_9GAMM</name>
<dbReference type="EMBL" id="LPUF01000001">
    <property type="protein sequence ID" value="OQK18531.1"/>
    <property type="molecule type" value="Genomic_DNA"/>
</dbReference>
<keyword evidence="5 7" id="KW-1133">Transmembrane helix</keyword>
<feature type="domain" description="RCK C-terminal" evidence="8">
    <location>
        <begin position="294"/>
        <end position="380"/>
    </location>
</feature>
<keyword evidence="6 7" id="KW-0472">Membrane</keyword>
<dbReference type="InterPro" id="IPR036721">
    <property type="entry name" value="RCK_C_sf"/>
</dbReference>
<feature type="transmembrane region" description="Helical" evidence="7">
    <location>
        <begin position="139"/>
        <end position="160"/>
    </location>
</feature>
<evidence type="ECO:0000313" key="10">
    <source>
        <dbReference type="Proteomes" id="UP000191980"/>
    </source>
</evidence>
<evidence type="ECO:0000256" key="3">
    <source>
        <dbReference type="ARBA" id="ARBA00022692"/>
    </source>
</evidence>
<dbReference type="PANTHER" id="PTHR43652">
    <property type="entry name" value="BASIC AMINO ACID ANTIPORTER YFCC-RELATED"/>
    <property type="match status" value="1"/>
</dbReference>
<dbReference type="GO" id="GO:0005886">
    <property type="term" value="C:plasma membrane"/>
    <property type="evidence" value="ECO:0007669"/>
    <property type="project" value="TreeGrafter"/>
</dbReference>
<keyword evidence="3 7" id="KW-0812">Transmembrane</keyword>
<feature type="transmembrane region" description="Helical" evidence="7">
    <location>
        <begin position="29"/>
        <end position="46"/>
    </location>
</feature>
<feature type="transmembrane region" description="Helical" evidence="7">
    <location>
        <begin position="504"/>
        <end position="521"/>
    </location>
</feature>
<dbReference type="Pfam" id="PF03600">
    <property type="entry name" value="CitMHS"/>
    <property type="match status" value="1"/>
</dbReference>
<dbReference type="Gene3D" id="3.30.70.1450">
    <property type="entry name" value="Regulator of K+ conductance, C-terminal domain"/>
    <property type="match status" value="2"/>
</dbReference>
<evidence type="ECO:0000256" key="1">
    <source>
        <dbReference type="ARBA" id="ARBA00004141"/>
    </source>
</evidence>
<keyword evidence="10" id="KW-1185">Reference proteome</keyword>
<feature type="transmembrane region" description="Helical" evidence="7">
    <location>
        <begin position="475"/>
        <end position="497"/>
    </location>
</feature>
<comment type="caution">
    <text evidence="9">The sequence shown here is derived from an EMBL/GenBank/DDBJ whole genome shotgun (WGS) entry which is preliminary data.</text>
</comment>
<evidence type="ECO:0000256" key="4">
    <source>
        <dbReference type="ARBA" id="ARBA00022737"/>
    </source>
</evidence>
<evidence type="ECO:0000313" key="9">
    <source>
        <dbReference type="EMBL" id="OQK18531.1"/>
    </source>
</evidence>
<dbReference type="Pfam" id="PF02080">
    <property type="entry name" value="TrkA_C"/>
    <property type="match status" value="2"/>
</dbReference>
<accession>A0A1V8MAB2</accession>
<feature type="transmembrane region" description="Helical" evidence="7">
    <location>
        <begin position="6"/>
        <end position="22"/>
    </location>
</feature>
<dbReference type="OrthoDB" id="9809303at2"/>
<dbReference type="GO" id="GO:0006813">
    <property type="term" value="P:potassium ion transport"/>
    <property type="evidence" value="ECO:0007669"/>
    <property type="project" value="InterPro"/>
</dbReference>
<reference evidence="9 10" key="1">
    <citation type="submission" date="2015-12" db="EMBL/GenBank/DDBJ databases">
        <authorList>
            <person name="Shamseldin A."/>
            <person name="Moawad H."/>
            <person name="Abd El-Rahim W.M."/>
            <person name="Sadowsky M.J."/>
        </authorList>
    </citation>
    <scope>NUCLEOTIDE SEQUENCE [LARGE SCALE GENOMIC DNA]</scope>
    <source>
        <strain evidence="9 10">WF1</strain>
    </source>
</reference>
<evidence type="ECO:0000259" key="8">
    <source>
        <dbReference type="PROSITE" id="PS51202"/>
    </source>
</evidence>
<dbReference type="InterPro" id="IPR051679">
    <property type="entry name" value="DASS-Related_Transporters"/>
</dbReference>
<gene>
    <name evidence="9" type="ORF">AU255_12165</name>
</gene>
<dbReference type="SUPFAM" id="SSF116726">
    <property type="entry name" value="TrkA C-terminal domain-like"/>
    <property type="match status" value="2"/>
</dbReference>
<organism evidence="9 10">
    <name type="scientific">Methyloprofundus sedimenti</name>
    <dbReference type="NCBI Taxonomy" id="1420851"/>
    <lineage>
        <taxon>Bacteria</taxon>
        <taxon>Pseudomonadati</taxon>
        <taxon>Pseudomonadota</taxon>
        <taxon>Gammaproteobacteria</taxon>
        <taxon>Methylococcales</taxon>
        <taxon>Methylococcaceae</taxon>
        <taxon>Methyloprofundus</taxon>
    </lineage>
</organism>
<feature type="transmembrane region" description="Helical" evidence="7">
    <location>
        <begin position="91"/>
        <end position="108"/>
    </location>
</feature>
<feature type="transmembrane region" description="Helical" evidence="7">
    <location>
        <begin position="172"/>
        <end position="194"/>
    </location>
</feature>
<dbReference type="PROSITE" id="PS51202">
    <property type="entry name" value="RCK_C"/>
    <property type="match status" value="2"/>
</dbReference>
<dbReference type="AlphaFoldDB" id="A0A1V8MAB2"/>
<evidence type="ECO:0000256" key="7">
    <source>
        <dbReference type="SAM" id="Phobius"/>
    </source>
</evidence>
<dbReference type="GO" id="GO:0008324">
    <property type="term" value="F:monoatomic cation transmembrane transporter activity"/>
    <property type="evidence" value="ECO:0007669"/>
    <property type="project" value="InterPro"/>
</dbReference>
<evidence type="ECO:0000256" key="6">
    <source>
        <dbReference type="ARBA" id="ARBA00023136"/>
    </source>
</evidence>
<dbReference type="InterPro" id="IPR031312">
    <property type="entry name" value="Na/sul_symport_CS"/>
</dbReference>
<dbReference type="RefSeq" id="WP_080523133.1">
    <property type="nucleotide sequence ID" value="NZ_LPUF01000001.1"/>
</dbReference>
<keyword evidence="4" id="KW-0677">Repeat</keyword>
<feature type="transmembrane region" description="Helical" evidence="7">
    <location>
        <begin position="527"/>
        <end position="546"/>
    </location>
</feature>
<feature type="domain" description="RCK C-terminal" evidence="8">
    <location>
        <begin position="205"/>
        <end position="289"/>
    </location>
</feature>
<dbReference type="Proteomes" id="UP000191980">
    <property type="component" value="Unassembled WGS sequence"/>
</dbReference>
<sequence length="588" mass="62769">MQIDLIAVAIILPCCLIVLASNRFPADSILLGVLSILLISGILTPAEALSGFSSPGIATIAVLYVTVAGLRETGSIAWLGRLLLGRPANMTLALIRLLLPAATLSMLVNNSPVVAMFTSAVQDWCKRSGFSAANFLLPLSYASILGGTCTLIGTSTNLVVDGLMRQSGFPGFSLFEIAAVGIPITLAGCLYLIVVSPYLIPDRTGAIEKFSNVREYLVEMLVKSNCELSGQTIQDAGLRHLPGLFLIEIVRDGDIIPVVSPQTVIQSDDRLVFAGAVDSVVELRRIRGLVVASDQVFKLKGHDHERRLFEAVISAESPVAGLSIREARFRYRYNAVILSIARNGNRLKGKIGDIVLQAGDTLLLEAQKGFLFKFRNSRDFLLVSRLENSHNIRHNRAPWAISIILLMIMLIISGAMNILPAAVLAAGAMVVSACLNMEDARNSIDYKVLLVIACAYGLGTAVQKVGLADMIAGQALLIAGGNPLMMLALIYIATALLTESITNNAAAIVMFPIAMSGAQALDVNTAPFAIAVMIAASASFLTPIGYQTNLMVFGPGGYKFSDYVKLGLPLSLLVAGITLWVIPQVWAF</sequence>
<dbReference type="STRING" id="1420851.AU255_12165"/>
<comment type="subcellular location">
    <subcellularLocation>
        <location evidence="1">Membrane</location>
        <topology evidence="1">Multi-pass membrane protein</topology>
    </subcellularLocation>
</comment>
<feature type="transmembrane region" description="Helical" evidence="7">
    <location>
        <begin position="566"/>
        <end position="586"/>
    </location>
</feature>
<dbReference type="InterPro" id="IPR006037">
    <property type="entry name" value="RCK_C"/>
</dbReference>
<dbReference type="PANTHER" id="PTHR43652:SF2">
    <property type="entry name" value="BASIC AMINO ACID ANTIPORTER YFCC-RELATED"/>
    <property type="match status" value="1"/>
</dbReference>
<evidence type="ECO:0000256" key="2">
    <source>
        <dbReference type="ARBA" id="ARBA00022448"/>
    </source>
</evidence>
<dbReference type="InterPro" id="IPR004680">
    <property type="entry name" value="Cit_transptr-like_dom"/>
</dbReference>
<keyword evidence="2" id="KW-0813">Transport</keyword>
<evidence type="ECO:0000256" key="5">
    <source>
        <dbReference type="ARBA" id="ARBA00022989"/>
    </source>
</evidence>
<dbReference type="PROSITE" id="PS01271">
    <property type="entry name" value="NA_SULFATE"/>
    <property type="match status" value="1"/>
</dbReference>
<feature type="transmembrane region" description="Helical" evidence="7">
    <location>
        <begin position="399"/>
        <end position="432"/>
    </location>
</feature>
<protein>
    <submittedName>
        <fullName evidence="9">Potassium transporter TrkA</fullName>
    </submittedName>
</protein>
<proteinExistence type="predicted"/>
<feature type="transmembrane region" description="Helical" evidence="7">
    <location>
        <begin position="444"/>
        <end position="463"/>
    </location>
</feature>